<dbReference type="InterPro" id="IPR004147">
    <property type="entry name" value="ABC1_dom"/>
</dbReference>
<dbReference type="PANTHER" id="PTHR10566:SF113">
    <property type="entry name" value="PROTEIN ACTIVITY OF BC1 COMPLEX KINASE 7, CHLOROPLASTIC"/>
    <property type="match status" value="1"/>
</dbReference>
<sequence length="572" mass="63924">MSGYTEAGVDPPSGLRVTLRSYRRFVVVVWSFLPLVLAHARDRRRFLLFGSSRTVTEADRRRRAEYLLEALLDLGPTFIKIGQILSTRPDVLPPAYIDVLSRLQDRVPPDPWEEVRPVVETDLGPVNETFDEFDTDPISGASLGQVYTAVADGERVAVKVRRPGIVERVEADLRVVQTLLPLVLSVAPPGQAFTMENLADEFETTIREELDYEHEAEMLAAVGENFTDEPRVKIPRALPEYSTGRVLTMEFVDGVKIDDVEAIDAMGLDREALVRRLEETYIDMIIDHGLFQADPHPGNIAVQPDGTIVFYDFGVTGRLDAYTQEKLFDFYVAVANDDVERVIDTFIELGALDPSVDRGWMREVFELVFESLRGGGVEVYEVRQIVSEFQGTLYEFPLRLPQNLALIVRVSTVLEGVCRTLDDEFDFIAVVNDYVREQGRSEENVQALVDRFQGSLSEIVSGIVGAPVGIDEVLADVDRERVTVEVDLVERNEAIDHLASRVVWGLLFAAGALSTTVLLAFSDIVAAQATAAGTVAVGLFFVRAMRRRRRGLSVRPQFTRQSMRQRQGRGGE</sequence>
<dbReference type="EMBL" id="CP026309">
    <property type="protein sequence ID" value="AUV81954.1"/>
    <property type="molecule type" value="Genomic_DNA"/>
</dbReference>
<dbReference type="Pfam" id="PF03109">
    <property type="entry name" value="ABC1"/>
    <property type="match status" value="1"/>
</dbReference>
<accession>A0A2I8VJ79</accession>
<organism evidence="4 5">
    <name type="scientific">Salinigranum rubrum</name>
    <dbReference type="NCBI Taxonomy" id="755307"/>
    <lineage>
        <taxon>Archaea</taxon>
        <taxon>Methanobacteriati</taxon>
        <taxon>Methanobacteriota</taxon>
        <taxon>Stenosarchaea group</taxon>
        <taxon>Halobacteria</taxon>
        <taxon>Halobacteriales</taxon>
        <taxon>Haloferacaceae</taxon>
        <taxon>Salinigranum</taxon>
    </lineage>
</organism>
<keyword evidence="2" id="KW-0812">Transmembrane</keyword>
<feature type="domain" description="ABC1 atypical kinase-like" evidence="3">
    <location>
        <begin position="102"/>
        <end position="343"/>
    </location>
</feature>
<dbReference type="KEGG" id="srub:C2R22_10100"/>
<evidence type="ECO:0000256" key="1">
    <source>
        <dbReference type="ARBA" id="ARBA00009670"/>
    </source>
</evidence>
<name>A0A2I8VJ79_9EURY</name>
<dbReference type="Proteomes" id="UP000236584">
    <property type="component" value="Chromosome"/>
</dbReference>
<dbReference type="RefSeq" id="WP_103425643.1">
    <property type="nucleotide sequence ID" value="NZ_CP026309.1"/>
</dbReference>
<dbReference type="PANTHER" id="PTHR10566">
    <property type="entry name" value="CHAPERONE-ACTIVITY OF BC1 COMPLEX CABC1 -RELATED"/>
    <property type="match status" value="1"/>
</dbReference>
<evidence type="ECO:0000256" key="2">
    <source>
        <dbReference type="SAM" id="Phobius"/>
    </source>
</evidence>
<evidence type="ECO:0000313" key="5">
    <source>
        <dbReference type="Proteomes" id="UP000236584"/>
    </source>
</evidence>
<dbReference type="AlphaFoldDB" id="A0A2I8VJ79"/>
<keyword evidence="2" id="KW-0472">Membrane</keyword>
<evidence type="ECO:0000259" key="3">
    <source>
        <dbReference type="Pfam" id="PF03109"/>
    </source>
</evidence>
<reference evidence="4 5" key="1">
    <citation type="submission" date="2018-01" db="EMBL/GenBank/DDBJ databases">
        <title>Complete genome sequence of Salinigranum rubrum GX10T, an extremely halophilic archaeon isolated from a marine solar saltern.</title>
        <authorList>
            <person name="Han S."/>
        </authorList>
    </citation>
    <scope>NUCLEOTIDE SEQUENCE [LARGE SCALE GENOMIC DNA]</scope>
    <source>
        <strain evidence="4 5">GX10</strain>
    </source>
</reference>
<protein>
    <recommendedName>
        <fullName evidence="3">ABC1 atypical kinase-like domain-containing protein</fullName>
    </recommendedName>
</protein>
<dbReference type="SUPFAM" id="SSF56112">
    <property type="entry name" value="Protein kinase-like (PK-like)"/>
    <property type="match status" value="1"/>
</dbReference>
<feature type="transmembrane region" description="Helical" evidence="2">
    <location>
        <begin position="527"/>
        <end position="545"/>
    </location>
</feature>
<gene>
    <name evidence="4" type="ORF">C2R22_10100</name>
</gene>
<proteinExistence type="inferred from homology"/>
<evidence type="ECO:0000313" key="4">
    <source>
        <dbReference type="EMBL" id="AUV81954.1"/>
    </source>
</evidence>
<keyword evidence="5" id="KW-1185">Reference proteome</keyword>
<keyword evidence="2" id="KW-1133">Transmembrane helix</keyword>
<dbReference type="InterPro" id="IPR050154">
    <property type="entry name" value="UbiB_kinase"/>
</dbReference>
<dbReference type="InterPro" id="IPR011009">
    <property type="entry name" value="Kinase-like_dom_sf"/>
</dbReference>
<feature type="transmembrane region" description="Helical" evidence="2">
    <location>
        <begin position="22"/>
        <end position="40"/>
    </location>
</feature>
<comment type="similarity">
    <text evidence="1">Belongs to the protein kinase superfamily. ADCK protein kinase family.</text>
</comment>
<dbReference type="CDD" id="cd05121">
    <property type="entry name" value="ABC1_ADCK3-like"/>
    <property type="match status" value="1"/>
</dbReference>
<dbReference type="GeneID" id="35592445"/>